<keyword evidence="11" id="KW-0411">Iron-sulfur</keyword>
<dbReference type="InterPro" id="IPR004036">
    <property type="entry name" value="Endonuclease-III-like_CS2"/>
</dbReference>
<evidence type="ECO:0000256" key="6">
    <source>
        <dbReference type="ARBA" id="ARBA00022485"/>
    </source>
</evidence>
<keyword evidence="10 14" id="KW-0408">Iron</keyword>
<dbReference type="CDD" id="cd03431">
    <property type="entry name" value="NUDIX_DNA_Glycosylase_C-MutY"/>
    <property type="match status" value="1"/>
</dbReference>
<dbReference type="NCBIfam" id="TIGR01084">
    <property type="entry name" value="mutY"/>
    <property type="match status" value="1"/>
</dbReference>
<keyword evidence="6" id="KW-0004">4Fe-4S</keyword>
<accession>A0ABV4U087</accession>
<comment type="cofactor">
    <cofactor evidence="14">
        <name>[4Fe-4S] cluster</name>
        <dbReference type="ChEBI" id="CHEBI:49883"/>
    </cofactor>
    <text evidence="14">Binds 1 [4Fe-4S] cluster.</text>
</comment>
<dbReference type="Proteomes" id="UP001575181">
    <property type="component" value="Unassembled WGS sequence"/>
</dbReference>
<sequence>MHPFAKDLLDWFRRHGRTLPWRGLDDPYPVWISEIMLQQTRVETVLPYYRRFLERFPTIRHLADAEEDEVLALWSGLGYYTRARNLHAAARRIRDEHGGVFPEELSAVVNLPGIGPSTAGAILSCALDHPLPILEANVKRVLARVLLETDFPGRSPVERRLWEHARERTPSREAGDYNQAIQDLGATVCTLRKPKCGVCPVQVHCRAYAEGMVEELPARAPRKEKPVREAWFALVESDRGLLLERRPPTGFWGGLWCPPLLEKDGYTAAEACAMLEERLGSQLRRLDELPVFRHTFTHFHLELHPLRLQWVDGATLADSERTWARQEDRDRLGLPSAVAPWLKSTS</sequence>
<dbReference type="Gene3D" id="1.10.1670.10">
    <property type="entry name" value="Helix-hairpin-Helix base-excision DNA repair enzymes (C-terminal)"/>
    <property type="match status" value="1"/>
</dbReference>
<dbReference type="PANTHER" id="PTHR42944">
    <property type="entry name" value="ADENINE DNA GLYCOSYLASE"/>
    <property type="match status" value="1"/>
</dbReference>
<dbReference type="InterPro" id="IPR005760">
    <property type="entry name" value="A/G_AdeGlyc_MutY"/>
</dbReference>
<evidence type="ECO:0000256" key="13">
    <source>
        <dbReference type="ARBA" id="ARBA00023295"/>
    </source>
</evidence>
<dbReference type="GO" id="GO:0000701">
    <property type="term" value="F:purine-specific mismatch base pair DNA N-glycosylase activity"/>
    <property type="evidence" value="ECO:0007669"/>
    <property type="project" value="UniProtKB-EC"/>
</dbReference>
<comment type="similarity">
    <text evidence="3 14">Belongs to the Nth/MutY family.</text>
</comment>
<evidence type="ECO:0000256" key="2">
    <source>
        <dbReference type="ARBA" id="ARBA00002933"/>
    </source>
</evidence>
<evidence type="ECO:0000256" key="10">
    <source>
        <dbReference type="ARBA" id="ARBA00023004"/>
    </source>
</evidence>
<dbReference type="InterPro" id="IPR004035">
    <property type="entry name" value="Endouclease-III_FeS-bd_BS"/>
</dbReference>
<comment type="function">
    <text evidence="2">Adenine glycosylase active on G-A mispairs. MutY also corrects error-prone DNA synthesis past GO lesions which are due to the oxidatively damaged form of guanine: 7,8-dihydro-8-oxoguanine (8-oxo-dGTP).</text>
</comment>
<dbReference type="InterPro" id="IPR015797">
    <property type="entry name" value="NUDIX_hydrolase-like_dom_sf"/>
</dbReference>
<dbReference type="InterPro" id="IPR003265">
    <property type="entry name" value="HhH-GPD_domain"/>
</dbReference>
<dbReference type="InterPro" id="IPR029119">
    <property type="entry name" value="MutY_C"/>
</dbReference>
<dbReference type="InterPro" id="IPR011257">
    <property type="entry name" value="DNA_glycosylase"/>
</dbReference>
<evidence type="ECO:0000313" key="16">
    <source>
        <dbReference type="EMBL" id="MFA9461841.1"/>
    </source>
</evidence>
<dbReference type="Gene3D" id="3.90.79.10">
    <property type="entry name" value="Nucleoside Triphosphate Pyrophosphohydrolase"/>
    <property type="match status" value="1"/>
</dbReference>
<feature type="domain" description="HhH-GPD" evidence="15">
    <location>
        <begin position="36"/>
        <end position="187"/>
    </location>
</feature>
<evidence type="ECO:0000256" key="4">
    <source>
        <dbReference type="ARBA" id="ARBA00012045"/>
    </source>
</evidence>
<evidence type="ECO:0000256" key="1">
    <source>
        <dbReference type="ARBA" id="ARBA00000843"/>
    </source>
</evidence>
<dbReference type="PANTHER" id="PTHR42944:SF1">
    <property type="entry name" value="ADENINE DNA GLYCOSYLASE"/>
    <property type="match status" value="1"/>
</dbReference>
<evidence type="ECO:0000256" key="14">
    <source>
        <dbReference type="RuleBase" id="RU365096"/>
    </source>
</evidence>
<dbReference type="SUPFAM" id="SSF55811">
    <property type="entry name" value="Nudix"/>
    <property type="match status" value="1"/>
</dbReference>
<dbReference type="Pfam" id="PF14815">
    <property type="entry name" value="NUDIX_4"/>
    <property type="match status" value="1"/>
</dbReference>
<keyword evidence="12" id="KW-0234">DNA repair</keyword>
<dbReference type="CDD" id="cd00056">
    <property type="entry name" value="ENDO3c"/>
    <property type="match status" value="1"/>
</dbReference>
<keyword evidence="13 14" id="KW-0326">Glycosidase</keyword>
<reference evidence="16 17" key="1">
    <citation type="submission" date="2024-08" db="EMBL/GenBank/DDBJ databases">
        <title>Whole-genome sequencing of halo(alkali)philic microorganisms from hypersaline lakes.</title>
        <authorList>
            <person name="Sorokin D.Y."/>
            <person name="Merkel A.Y."/>
            <person name="Messina E."/>
            <person name="Yakimov M."/>
        </authorList>
    </citation>
    <scope>NUCLEOTIDE SEQUENCE [LARGE SCALE GENOMIC DNA]</scope>
    <source>
        <strain evidence="16 17">Cl-TMA</strain>
    </source>
</reference>
<dbReference type="RefSeq" id="WP_373656630.1">
    <property type="nucleotide sequence ID" value="NZ_JBGUAW010000009.1"/>
</dbReference>
<keyword evidence="17" id="KW-1185">Reference proteome</keyword>
<dbReference type="Pfam" id="PF00730">
    <property type="entry name" value="HhH-GPD"/>
    <property type="match status" value="1"/>
</dbReference>
<dbReference type="SUPFAM" id="SSF48150">
    <property type="entry name" value="DNA-glycosylase"/>
    <property type="match status" value="1"/>
</dbReference>
<organism evidence="16 17">
    <name type="scientific">Thiohalorhabdus methylotrophus</name>
    <dbReference type="NCBI Taxonomy" id="3242694"/>
    <lineage>
        <taxon>Bacteria</taxon>
        <taxon>Pseudomonadati</taxon>
        <taxon>Pseudomonadota</taxon>
        <taxon>Gammaproteobacteria</taxon>
        <taxon>Thiohalorhabdales</taxon>
        <taxon>Thiohalorhabdaceae</taxon>
        <taxon>Thiohalorhabdus</taxon>
    </lineage>
</organism>
<comment type="caution">
    <text evidence="16">The sequence shown here is derived from an EMBL/GenBank/DDBJ whole genome shotgun (WGS) entry which is preliminary data.</text>
</comment>
<gene>
    <name evidence="16" type="primary">mutY</name>
    <name evidence="16" type="ORF">ACERLL_13530</name>
</gene>
<evidence type="ECO:0000256" key="11">
    <source>
        <dbReference type="ARBA" id="ARBA00023014"/>
    </source>
</evidence>
<protein>
    <recommendedName>
        <fullName evidence="5 14">Adenine DNA glycosylase</fullName>
        <ecNumber evidence="4 14">3.2.2.31</ecNumber>
    </recommendedName>
</protein>
<keyword evidence="8 14" id="KW-0227">DNA damage</keyword>
<dbReference type="Gene3D" id="1.10.340.30">
    <property type="entry name" value="Hypothetical protein, domain 2"/>
    <property type="match status" value="1"/>
</dbReference>
<evidence type="ECO:0000256" key="12">
    <source>
        <dbReference type="ARBA" id="ARBA00023204"/>
    </source>
</evidence>
<evidence type="ECO:0000256" key="7">
    <source>
        <dbReference type="ARBA" id="ARBA00022723"/>
    </source>
</evidence>
<keyword evidence="9 16" id="KW-0378">Hydrolase</keyword>
<dbReference type="InterPro" id="IPR003651">
    <property type="entry name" value="Endonuclease3_FeS-loop_motif"/>
</dbReference>
<name>A0ABV4U087_9GAMM</name>
<dbReference type="SMART" id="SM00478">
    <property type="entry name" value="ENDO3c"/>
    <property type="match status" value="1"/>
</dbReference>
<comment type="catalytic activity">
    <reaction evidence="1 14">
        <text>Hydrolyzes free adenine bases from 7,8-dihydro-8-oxoguanine:adenine mismatched double-stranded DNA, leaving an apurinic site.</text>
        <dbReference type="EC" id="3.2.2.31"/>
    </reaction>
</comment>
<dbReference type="PROSITE" id="PS00764">
    <property type="entry name" value="ENDONUCLEASE_III_1"/>
    <property type="match status" value="1"/>
</dbReference>
<dbReference type="EC" id="3.2.2.31" evidence="4 14"/>
<evidence type="ECO:0000313" key="17">
    <source>
        <dbReference type="Proteomes" id="UP001575181"/>
    </source>
</evidence>
<dbReference type="InterPro" id="IPR044298">
    <property type="entry name" value="MIG/MutY"/>
</dbReference>
<evidence type="ECO:0000256" key="3">
    <source>
        <dbReference type="ARBA" id="ARBA00008343"/>
    </source>
</evidence>
<dbReference type="SMART" id="SM00525">
    <property type="entry name" value="FES"/>
    <property type="match status" value="1"/>
</dbReference>
<dbReference type="PROSITE" id="PS01155">
    <property type="entry name" value="ENDONUCLEASE_III_2"/>
    <property type="match status" value="1"/>
</dbReference>
<dbReference type="InterPro" id="IPR023170">
    <property type="entry name" value="HhH_base_excis_C"/>
</dbReference>
<keyword evidence="7" id="KW-0479">Metal-binding</keyword>
<evidence type="ECO:0000256" key="9">
    <source>
        <dbReference type="ARBA" id="ARBA00022801"/>
    </source>
</evidence>
<evidence type="ECO:0000259" key="15">
    <source>
        <dbReference type="SMART" id="SM00478"/>
    </source>
</evidence>
<evidence type="ECO:0000256" key="5">
    <source>
        <dbReference type="ARBA" id="ARBA00022023"/>
    </source>
</evidence>
<evidence type="ECO:0000256" key="8">
    <source>
        <dbReference type="ARBA" id="ARBA00022763"/>
    </source>
</evidence>
<proteinExistence type="inferred from homology"/>
<dbReference type="EMBL" id="JBGUAW010000009">
    <property type="protein sequence ID" value="MFA9461841.1"/>
    <property type="molecule type" value="Genomic_DNA"/>
</dbReference>